<comment type="caution">
    <text evidence="2">The sequence shown here is derived from an EMBL/GenBank/DDBJ whole genome shotgun (WGS) entry which is preliminary data.</text>
</comment>
<dbReference type="AlphaFoldDB" id="A0A0C2JDV6"/>
<evidence type="ECO:0000313" key="2">
    <source>
        <dbReference type="EMBL" id="KII67398.1"/>
    </source>
</evidence>
<evidence type="ECO:0000313" key="3">
    <source>
        <dbReference type="Proteomes" id="UP000031668"/>
    </source>
</evidence>
<name>A0A0C2JDV6_THEKT</name>
<dbReference type="EMBL" id="JWZT01005236">
    <property type="protein sequence ID" value="KII61816.1"/>
    <property type="molecule type" value="Genomic_DNA"/>
</dbReference>
<reference evidence="2 3" key="1">
    <citation type="journal article" date="2014" name="Genome Biol. Evol.">
        <title>The genome of the myxosporean Thelohanellus kitauei shows adaptations to nutrient acquisition within its fish host.</title>
        <authorList>
            <person name="Yang Y."/>
            <person name="Xiong J."/>
            <person name="Zhou Z."/>
            <person name="Huo F."/>
            <person name="Miao W."/>
            <person name="Ran C."/>
            <person name="Liu Y."/>
            <person name="Zhang J."/>
            <person name="Feng J."/>
            <person name="Wang M."/>
            <person name="Wang M."/>
            <person name="Wang L."/>
            <person name="Yao B."/>
        </authorList>
    </citation>
    <scope>NUCLEOTIDE SEQUENCE [LARGE SCALE GENOMIC DNA]</scope>
    <source>
        <strain evidence="2">Wuqing</strain>
    </source>
</reference>
<protein>
    <submittedName>
        <fullName evidence="2">Uncharacterized protein</fullName>
    </submittedName>
</protein>
<keyword evidence="3" id="KW-1185">Reference proteome</keyword>
<dbReference type="Proteomes" id="UP000031668">
    <property type="component" value="Unassembled WGS sequence"/>
</dbReference>
<organism evidence="2 3">
    <name type="scientific">Thelohanellus kitauei</name>
    <name type="common">Myxosporean</name>
    <dbReference type="NCBI Taxonomy" id="669202"/>
    <lineage>
        <taxon>Eukaryota</taxon>
        <taxon>Metazoa</taxon>
        <taxon>Cnidaria</taxon>
        <taxon>Myxozoa</taxon>
        <taxon>Myxosporea</taxon>
        <taxon>Bivalvulida</taxon>
        <taxon>Platysporina</taxon>
        <taxon>Myxobolidae</taxon>
        <taxon>Thelohanellus</taxon>
    </lineage>
</organism>
<sequence>MVKSAQKNQSQIKNPFCGSRKSHVSFPGYIHDLVDTMLHSLFFPHLPVLPNFVIIATEILESESAIYFDLLRYIRCYNPFLSSIQSTCLCDIYHLPEELEGLI</sequence>
<proteinExistence type="predicted"/>
<dbReference type="EMBL" id="JWZT01003208">
    <property type="protein sequence ID" value="KII67398.1"/>
    <property type="molecule type" value="Genomic_DNA"/>
</dbReference>
<accession>A0A0C2JDV6</accession>
<gene>
    <name evidence="2" type="ORF">RF11_01684</name>
    <name evidence="1" type="ORF">RF11_10084</name>
</gene>
<evidence type="ECO:0000313" key="1">
    <source>
        <dbReference type="EMBL" id="KII61816.1"/>
    </source>
</evidence>